<dbReference type="OrthoDB" id="3146282at2759"/>
<feature type="compositionally biased region" description="Basic and acidic residues" evidence="1">
    <location>
        <begin position="168"/>
        <end position="177"/>
    </location>
</feature>
<proteinExistence type="predicted"/>
<feature type="region of interest" description="Disordered" evidence="1">
    <location>
        <begin position="188"/>
        <end position="213"/>
    </location>
</feature>
<sequence>MIPGREGKDSSRATREHVNYLKRVKLQIPHLQETLLKETVLALIDLGEYQEALDELDLYIVTMPFDQNPVLHLYAGMLWLFTAQPQTKVSTNSVPKGLGKSDTLDVSGWNAPRVAAAKRHFRRAIALDPGNNFARGWLERLGCDSIESQPVASGLMALDDEEEEEGESKEGKDIIMAKDEDDDLIALPISMDVDSEDDLDEARPSKRARGYTE</sequence>
<feature type="compositionally biased region" description="Acidic residues" evidence="1">
    <location>
        <begin position="158"/>
        <end position="167"/>
    </location>
</feature>
<keyword evidence="3" id="KW-1185">Reference proteome</keyword>
<dbReference type="Proteomes" id="UP000059188">
    <property type="component" value="Unassembled WGS sequence"/>
</dbReference>
<name>A0A0B7FID2_THACB</name>
<dbReference type="EMBL" id="LN679102">
    <property type="protein sequence ID" value="CEL57726.1"/>
    <property type="molecule type" value="Genomic_DNA"/>
</dbReference>
<dbReference type="STRING" id="1108050.A0A0B7FID2"/>
<evidence type="ECO:0008006" key="4">
    <source>
        <dbReference type="Google" id="ProtNLM"/>
    </source>
</evidence>
<accession>A0A0B7FID2</accession>
<dbReference type="AlphaFoldDB" id="A0A0B7FID2"/>
<evidence type="ECO:0000256" key="1">
    <source>
        <dbReference type="SAM" id="MobiDB-lite"/>
    </source>
</evidence>
<protein>
    <recommendedName>
        <fullName evidence="4">RNA polymerase I-specific transcription initiation factor rrn11</fullName>
    </recommendedName>
</protein>
<gene>
    <name evidence="2" type="ORF">RSOLAG1IB_02470</name>
</gene>
<organism evidence="2 3">
    <name type="scientific">Thanatephorus cucumeris (strain AG1-IB / isolate 7/3/14)</name>
    <name type="common">Lettuce bottom rot fungus</name>
    <name type="synonym">Rhizoctonia solani</name>
    <dbReference type="NCBI Taxonomy" id="1108050"/>
    <lineage>
        <taxon>Eukaryota</taxon>
        <taxon>Fungi</taxon>
        <taxon>Dikarya</taxon>
        <taxon>Basidiomycota</taxon>
        <taxon>Agaricomycotina</taxon>
        <taxon>Agaricomycetes</taxon>
        <taxon>Cantharellales</taxon>
        <taxon>Ceratobasidiaceae</taxon>
        <taxon>Rhizoctonia</taxon>
        <taxon>Rhizoctonia solani AG-1</taxon>
    </lineage>
</organism>
<evidence type="ECO:0000313" key="3">
    <source>
        <dbReference type="Proteomes" id="UP000059188"/>
    </source>
</evidence>
<feature type="region of interest" description="Disordered" evidence="1">
    <location>
        <begin position="158"/>
        <end position="177"/>
    </location>
</feature>
<reference evidence="2 3" key="1">
    <citation type="submission" date="2014-11" db="EMBL/GenBank/DDBJ databases">
        <authorList>
            <person name="Wibberg Daniel"/>
        </authorList>
    </citation>
    <scope>NUCLEOTIDE SEQUENCE [LARGE SCALE GENOMIC DNA]</scope>
    <source>
        <strain evidence="2">Rhizoctonia solani AG1-IB 7/3/14</strain>
    </source>
</reference>
<evidence type="ECO:0000313" key="2">
    <source>
        <dbReference type="EMBL" id="CEL57726.1"/>
    </source>
</evidence>